<feature type="transmembrane region" description="Helical" evidence="12">
    <location>
        <begin position="695"/>
        <end position="713"/>
    </location>
</feature>
<dbReference type="GO" id="GO:0005886">
    <property type="term" value="C:plasma membrane"/>
    <property type="evidence" value="ECO:0007669"/>
    <property type="project" value="UniProtKB-SubCell"/>
</dbReference>
<dbReference type="PRINTS" id="PR00248">
    <property type="entry name" value="GPCRMGR"/>
</dbReference>
<feature type="transmembrane region" description="Helical" evidence="12">
    <location>
        <begin position="618"/>
        <end position="638"/>
    </location>
</feature>
<dbReference type="Pfam" id="PF01094">
    <property type="entry name" value="ANF_receptor"/>
    <property type="match status" value="1"/>
</dbReference>
<evidence type="ECO:0000256" key="6">
    <source>
        <dbReference type="ARBA" id="ARBA00022989"/>
    </source>
</evidence>
<accession>A0AAW1BSV6</accession>
<dbReference type="InterPro" id="IPR011500">
    <property type="entry name" value="GPCR_3_9-Cys_dom"/>
</dbReference>
<evidence type="ECO:0000259" key="14">
    <source>
        <dbReference type="PROSITE" id="PS50259"/>
    </source>
</evidence>
<dbReference type="InterPro" id="IPR017979">
    <property type="entry name" value="GPCR_3_CS"/>
</dbReference>
<feature type="transmembrane region" description="Helical" evidence="12">
    <location>
        <begin position="774"/>
        <end position="794"/>
    </location>
</feature>
<evidence type="ECO:0000256" key="11">
    <source>
        <dbReference type="ARBA" id="ARBA00023224"/>
    </source>
</evidence>
<dbReference type="InterPro" id="IPR000337">
    <property type="entry name" value="GPCR_3"/>
</dbReference>
<keyword evidence="11" id="KW-0807">Transducer</keyword>
<dbReference type="PANTHER" id="PTHR24061">
    <property type="entry name" value="CALCIUM-SENSING RECEPTOR-RELATED"/>
    <property type="match status" value="1"/>
</dbReference>
<dbReference type="InterPro" id="IPR001828">
    <property type="entry name" value="ANF_lig-bd_rcpt"/>
</dbReference>
<dbReference type="PROSITE" id="PS00981">
    <property type="entry name" value="G_PROTEIN_RECEP_F3_3"/>
    <property type="match status" value="1"/>
</dbReference>
<dbReference type="GO" id="GO:0004930">
    <property type="term" value="F:G protein-coupled receptor activity"/>
    <property type="evidence" value="ECO:0007669"/>
    <property type="project" value="UniProtKB-KW"/>
</dbReference>
<evidence type="ECO:0000256" key="8">
    <source>
        <dbReference type="ARBA" id="ARBA00023136"/>
    </source>
</evidence>
<feature type="chain" id="PRO_5043452377" evidence="13">
    <location>
        <begin position="21"/>
        <end position="846"/>
    </location>
</feature>
<sequence length="846" mass="95772">MDLLLLLLLLMLLVSQPLSGKMTMKCPLTLDKQDGEKPWSYYRPGDLLIGIVFSASNITPATLPFNMAPSSQFQLLSYGKENILRMIFNIELVKLTPQLLHNLTLGYNIHDNYDNTLGTSDALLDMLSTGEANVPNYGCGRKDKLLALVDGASRDRAIQMSTLAGIYKVPQVSDNIASEALSDKSQFPFFHPMLPKEGIQYPAIVQILLHFGWTLIGLFAPDTEKGENFMRTFTPMLAKNRICVVITQRFSTTKRIAFLRDALSKWREVNIFVHFIEFDSLLDRILPFHSALEGFPGPIEGKVWIITMAAAYIMKEDWRLKHVHSIWSFPFQCWKNDNTFKKYFFVEPEFQAEYFHCSVSKHTFSVKGWRRCTQKAPLETQEKKNRMQIPNDGYTYSVIKILAHALSAASKPQRRRKKGEEMLGAPRLQPWKLHPFLKKRELYNLSLVKMYLDQNGDLAADLRIFITVILPKEDPINKELGIFEKQRLIINQDALSQLKLLNKSLPQSKCVEKCLPGFVKQAREGEPVCCYDCIPCPEGTISTQEDTTECTKCPDNQYPTENRVQCIPKRITFLSYEEHLSISLISFALLLFLITGFVLVIFIKYLETPIVKANNRDLSYILLVSLLLCFLSSLLFIGQPRKATCLLRQMVFSIVFSVAVSSVLAKTITVVLAFLASKPGNKVKRWLGKSLANSIILSCSAVQIFICAMWLGISPPFPDSDLHSQPEMIILQCNEGSVTMFYVVLGYLGFLAAICFTVAFLARNLPGAFNEAKLITFSMLVFCSVWVSFLPTYLSTKGKYMVAVQVFSILASGAGLLSCIFFPKCYIIILRPDLNTKEHVMTKARE</sequence>
<dbReference type="FunFam" id="2.10.50.30:FF:000002">
    <property type="entry name" value="Vomeronasal 2 receptor, h1"/>
    <property type="match status" value="1"/>
</dbReference>
<evidence type="ECO:0000256" key="1">
    <source>
        <dbReference type="ARBA" id="ARBA00004651"/>
    </source>
</evidence>
<dbReference type="Gene3D" id="2.10.50.30">
    <property type="entry name" value="GPCR, family 3, nine cysteines domain"/>
    <property type="match status" value="1"/>
</dbReference>
<evidence type="ECO:0000256" key="2">
    <source>
        <dbReference type="ARBA" id="ARBA00007242"/>
    </source>
</evidence>
<dbReference type="PANTHER" id="PTHR24061:SF599">
    <property type="entry name" value="G-PROTEIN COUPLED RECEPTORS FAMILY 3 PROFILE DOMAIN-CONTAINING PROTEIN"/>
    <property type="match status" value="1"/>
</dbReference>
<name>A0AAW1BSV6_CROAD</name>
<dbReference type="SUPFAM" id="SSF57184">
    <property type="entry name" value="Growth factor receptor domain"/>
    <property type="match status" value="1"/>
</dbReference>
<organism evidence="15 16">
    <name type="scientific">Crotalus adamanteus</name>
    <name type="common">Eastern diamondback rattlesnake</name>
    <dbReference type="NCBI Taxonomy" id="8729"/>
    <lineage>
        <taxon>Eukaryota</taxon>
        <taxon>Metazoa</taxon>
        <taxon>Chordata</taxon>
        <taxon>Craniata</taxon>
        <taxon>Vertebrata</taxon>
        <taxon>Euteleostomi</taxon>
        <taxon>Lepidosauria</taxon>
        <taxon>Squamata</taxon>
        <taxon>Bifurcata</taxon>
        <taxon>Unidentata</taxon>
        <taxon>Episquamata</taxon>
        <taxon>Toxicofera</taxon>
        <taxon>Serpentes</taxon>
        <taxon>Colubroidea</taxon>
        <taxon>Viperidae</taxon>
        <taxon>Crotalinae</taxon>
        <taxon>Crotalus</taxon>
    </lineage>
</organism>
<protein>
    <submittedName>
        <fullName evidence="15">Type-2 vomeronasal receptor</fullName>
    </submittedName>
</protein>
<keyword evidence="6 12" id="KW-1133">Transmembrane helix</keyword>
<dbReference type="SUPFAM" id="SSF53822">
    <property type="entry name" value="Periplasmic binding protein-like I"/>
    <property type="match status" value="1"/>
</dbReference>
<keyword evidence="3" id="KW-1003">Cell membrane</keyword>
<keyword evidence="16" id="KW-1185">Reference proteome</keyword>
<keyword evidence="5 13" id="KW-0732">Signal</keyword>
<keyword evidence="9 15" id="KW-0675">Receptor</keyword>
<keyword evidence="4 12" id="KW-0812">Transmembrane</keyword>
<comment type="caution">
    <text evidence="15">The sequence shown here is derived from an EMBL/GenBank/DDBJ whole genome shotgun (WGS) entry which is preliminary data.</text>
</comment>
<comment type="subcellular location">
    <subcellularLocation>
        <location evidence="1">Cell membrane</location>
        <topology evidence="1">Multi-pass membrane protein</topology>
    </subcellularLocation>
</comment>
<dbReference type="PRINTS" id="PR01535">
    <property type="entry name" value="VOMERONASL2R"/>
</dbReference>
<evidence type="ECO:0000256" key="10">
    <source>
        <dbReference type="ARBA" id="ARBA00023180"/>
    </source>
</evidence>
<dbReference type="InterPro" id="IPR017978">
    <property type="entry name" value="GPCR_3_C"/>
</dbReference>
<dbReference type="InterPro" id="IPR009030">
    <property type="entry name" value="Growth_fac_rcpt_cys_sf"/>
</dbReference>
<dbReference type="Pfam" id="PF00003">
    <property type="entry name" value="7tm_3"/>
    <property type="match status" value="1"/>
</dbReference>
<feature type="transmembrane region" description="Helical" evidence="12">
    <location>
        <begin position="800"/>
        <end position="822"/>
    </location>
</feature>
<dbReference type="InterPro" id="IPR000068">
    <property type="entry name" value="GPCR_3_Ca_sens_rcpt-rel"/>
</dbReference>
<feature type="transmembrane region" description="Helical" evidence="12">
    <location>
        <begin position="740"/>
        <end position="762"/>
    </location>
</feature>
<evidence type="ECO:0000256" key="9">
    <source>
        <dbReference type="ARBA" id="ARBA00023170"/>
    </source>
</evidence>
<evidence type="ECO:0000256" key="5">
    <source>
        <dbReference type="ARBA" id="ARBA00022729"/>
    </source>
</evidence>
<evidence type="ECO:0000313" key="16">
    <source>
        <dbReference type="Proteomes" id="UP001474421"/>
    </source>
</evidence>
<dbReference type="PROSITE" id="PS50259">
    <property type="entry name" value="G_PROTEIN_RECEP_F3_4"/>
    <property type="match status" value="1"/>
</dbReference>
<dbReference type="Gene3D" id="3.40.50.2300">
    <property type="match status" value="2"/>
</dbReference>
<feature type="domain" description="G-protein coupled receptors family 3 profile" evidence="14">
    <location>
        <begin position="580"/>
        <end position="844"/>
    </location>
</feature>
<keyword evidence="10" id="KW-0325">Glycoprotein</keyword>
<keyword evidence="7" id="KW-0297">G-protein coupled receptor</keyword>
<evidence type="ECO:0000256" key="13">
    <source>
        <dbReference type="SAM" id="SignalP"/>
    </source>
</evidence>
<dbReference type="CDD" id="cd15283">
    <property type="entry name" value="7tmC_V2R_pheromone"/>
    <property type="match status" value="1"/>
</dbReference>
<proteinExistence type="inferred from homology"/>
<evidence type="ECO:0000256" key="12">
    <source>
        <dbReference type="SAM" id="Phobius"/>
    </source>
</evidence>
<keyword evidence="8 12" id="KW-0472">Membrane</keyword>
<evidence type="ECO:0000313" key="15">
    <source>
        <dbReference type="EMBL" id="KAK9405239.1"/>
    </source>
</evidence>
<reference evidence="15 16" key="1">
    <citation type="journal article" date="2024" name="Proc. Natl. Acad. Sci. U.S.A.">
        <title>The genetic regulatory architecture and epigenomic basis for age-related changes in rattlesnake venom.</title>
        <authorList>
            <person name="Hogan M.P."/>
            <person name="Holding M.L."/>
            <person name="Nystrom G.S."/>
            <person name="Colston T.J."/>
            <person name="Bartlett D.A."/>
            <person name="Mason A.J."/>
            <person name="Ellsworth S.A."/>
            <person name="Rautsaw R.M."/>
            <person name="Lawrence K.C."/>
            <person name="Strickland J.L."/>
            <person name="He B."/>
            <person name="Fraser P."/>
            <person name="Margres M.J."/>
            <person name="Gilbert D.M."/>
            <person name="Gibbs H.L."/>
            <person name="Parkinson C.L."/>
            <person name="Rokyta D.R."/>
        </authorList>
    </citation>
    <scope>NUCLEOTIDE SEQUENCE [LARGE SCALE GENOMIC DNA]</scope>
    <source>
        <strain evidence="15">DRR0105</strain>
    </source>
</reference>
<feature type="transmembrane region" description="Helical" evidence="12">
    <location>
        <begin position="580"/>
        <end position="606"/>
    </location>
</feature>
<feature type="transmembrane region" description="Helical" evidence="12">
    <location>
        <begin position="650"/>
        <end position="675"/>
    </location>
</feature>
<dbReference type="InterPro" id="IPR004073">
    <property type="entry name" value="GPCR_3_vmron_rcpt_2"/>
</dbReference>
<evidence type="ECO:0000256" key="4">
    <source>
        <dbReference type="ARBA" id="ARBA00022692"/>
    </source>
</evidence>
<dbReference type="Proteomes" id="UP001474421">
    <property type="component" value="Unassembled WGS sequence"/>
</dbReference>
<dbReference type="InterPro" id="IPR028082">
    <property type="entry name" value="Peripla_BP_I"/>
</dbReference>
<gene>
    <name evidence="15" type="ORF">NXF25_004013</name>
</gene>
<evidence type="ECO:0000256" key="7">
    <source>
        <dbReference type="ARBA" id="ARBA00023040"/>
    </source>
</evidence>
<dbReference type="EMBL" id="JAOTOJ010000002">
    <property type="protein sequence ID" value="KAK9405239.1"/>
    <property type="molecule type" value="Genomic_DNA"/>
</dbReference>
<evidence type="ECO:0000256" key="3">
    <source>
        <dbReference type="ARBA" id="ARBA00022475"/>
    </source>
</evidence>
<dbReference type="AlphaFoldDB" id="A0AAW1BSV6"/>
<dbReference type="InterPro" id="IPR038550">
    <property type="entry name" value="GPCR_3_9-Cys_sf"/>
</dbReference>
<dbReference type="Pfam" id="PF07562">
    <property type="entry name" value="NCD3G"/>
    <property type="match status" value="1"/>
</dbReference>
<feature type="signal peptide" evidence="13">
    <location>
        <begin position="1"/>
        <end position="20"/>
    </location>
</feature>
<comment type="similarity">
    <text evidence="2">Belongs to the G-protein coupled receptor 3 family.</text>
</comment>